<name>A0ABP8JWC6_9ACTN</name>
<evidence type="ECO:0000313" key="8">
    <source>
        <dbReference type="EMBL" id="GAA4397012.1"/>
    </source>
</evidence>
<keyword evidence="3" id="KW-1003">Cell membrane</keyword>
<dbReference type="RefSeq" id="WP_344997730.1">
    <property type="nucleotide sequence ID" value="NZ_BAABFR010000053.1"/>
</dbReference>
<keyword evidence="4 7" id="KW-0812">Transmembrane</keyword>
<keyword evidence="5 7" id="KW-1133">Transmembrane helix</keyword>
<comment type="subcellular location">
    <subcellularLocation>
        <location evidence="1">Cell membrane</location>
        <topology evidence="1">Multi-pass membrane protein</topology>
    </subcellularLocation>
</comment>
<gene>
    <name evidence="8" type="ORF">GCM10023147_31920</name>
</gene>
<evidence type="ECO:0000256" key="3">
    <source>
        <dbReference type="ARBA" id="ARBA00022475"/>
    </source>
</evidence>
<comment type="similarity">
    <text evidence="2">Belongs to the CPA3 antiporters (TC 2.A.63) subunit E family.</text>
</comment>
<evidence type="ECO:0000256" key="6">
    <source>
        <dbReference type="ARBA" id="ARBA00023136"/>
    </source>
</evidence>
<dbReference type="EMBL" id="BAABFR010000053">
    <property type="protein sequence ID" value="GAA4397012.1"/>
    <property type="molecule type" value="Genomic_DNA"/>
</dbReference>
<comment type="caution">
    <text evidence="8">The sequence shown here is derived from an EMBL/GenBank/DDBJ whole genome shotgun (WGS) entry which is preliminary data.</text>
</comment>
<sequence>MAEALLRRVVPDWRDRRAVALKLAQVVWLAAVWVMLWGTLSPADMLAGVLVALLILVVLPLPPAPVEGRLHVLSLLQLFGLLAAQMVRSSVQVAWFAVRPAAPPLSAVLRAKVSVKSDLVLTLLVDAMNLVPGTVVLDIDTDRRLLYVHVIGVGSEKGVRNFYRDTKRLERLFVLAFERDSEWHASPLHGDDRTPVDQKERR</sequence>
<protein>
    <submittedName>
        <fullName evidence="8">Na+/H+ antiporter subunit E</fullName>
    </submittedName>
</protein>
<dbReference type="Pfam" id="PF01899">
    <property type="entry name" value="MNHE"/>
    <property type="match status" value="1"/>
</dbReference>
<feature type="transmembrane region" description="Helical" evidence="7">
    <location>
        <begin position="20"/>
        <end position="40"/>
    </location>
</feature>
<organism evidence="8 9">
    <name type="scientific">Tsukamurella soli</name>
    <dbReference type="NCBI Taxonomy" id="644556"/>
    <lineage>
        <taxon>Bacteria</taxon>
        <taxon>Bacillati</taxon>
        <taxon>Actinomycetota</taxon>
        <taxon>Actinomycetes</taxon>
        <taxon>Mycobacteriales</taxon>
        <taxon>Tsukamurellaceae</taxon>
        <taxon>Tsukamurella</taxon>
    </lineage>
</organism>
<evidence type="ECO:0000256" key="2">
    <source>
        <dbReference type="ARBA" id="ARBA00006228"/>
    </source>
</evidence>
<dbReference type="PANTHER" id="PTHR34584">
    <property type="entry name" value="NA(+)/H(+) ANTIPORTER SUBUNIT E1"/>
    <property type="match status" value="1"/>
</dbReference>
<accession>A0ABP8JWC6</accession>
<evidence type="ECO:0000256" key="4">
    <source>
        <dbReference type="ARBA" id="ARBA00022692"/>
    </source>
</evidence>
<evidence type="ECO:0000256" key="7">
    <source>
        <dbReference type="SAM" id="Phobius"/>
    </source>
</evidence>
<proteinExistence type="inferred from homology"/>
<evidence type="ECO:0000313" key="9">
    <source>
        <dbReference type="Proteomes" id="UP001500635"/>
    </source>
</evidence>
<evidence type="ECO:0000256" key="1">
    <source>
        <dbReference type="ARBA" id="ARBA00004651"/>
    </source>
</evidence>
<keyword evidence="6 7" id="KW-0472">Membrane</keyword>
<evidence type="ECO:0000256" key="5">
    <source>
        <dbReference type="ARBA" id="ARBA00022989"/>
    </source>
</evidence>
<feature type="transmembrane region" description="Helical" evidence="7">
    <location>
        <begin position="46"/>
        <end position="66"/>
    </location>
</feature>
<reference evidence="9" key="1">
    <citation type="journal article" date="2019" name="Int. J. Syst. Evol. Microbiol.">
        <title>The Global Catalogue of Microorganisms (GCM) 10K type strain sequencing project: providing services to taxonomists for standard genome sequencing and annotation.</title>
        <authorList>
            <consortium name="The Broad Institute Genomics Platform"/>
            <consortium name="The Broad Institute Genome Sequencing Center for Infectious Disease"/>
            <person name="Wu L."/>
            <person name="Ma J."/>
        </authorList>
    </citation>
    <scope>NUCLEOTIDE SEQUENCE [LARGE SCALE GENOMIC DNA]</scope>
    <source>
        <strain evidence="9">JCM 17688</strain>
    </source>
</reference>
<dbReference type="InterPro" id="IPR002758">
    <property type="entry name" value="Cation_antiport_E"/>
</dbReference>
<keyword evidence="9" id="KW-1185">Reference proteome</keyword>
<dbReference type="PANTHER" id="PTHR34584:SF1">
    <property type="entry name" value="NA(+)_H(+) ANTIPORTER SUBUNIT E1"/>
    <property type="match status" value="1"/>
</dbReference>
<dbReference type="NCBIfam" id="NF006521">
    <property type="entry name" value="PRK08965.1-5"/>
    <property type="match status" value="1"/>
</dbReference>
<dbReference type="Proteomes" id="UP001500635">
    <property type="component" value="Unassembled WGS sequence"/>
</dbReference>